<sequence>LRFSGIPEMQRWNYSNIIYNFTENKDEVAYTFRVTTPNTYSRLTLNSDGLLQLFTWTPTAVDWNLLWIAPLAECDNYGRCSSFAYCDMNTSPVCNCFKGFVPRNSQEWALEGGSGVCVRKTQLSCSRDDGFHRMKNMKLPNTTGGVIVDRIIGLKECEERCRRRCNCTAFANTDIQDGGSGCVIWTGMLEDIRKYADAGQDLYV</sequence>
<protein>
    <submittedName>
        <fullName evidence="4">S-receptor kinase SRK74 isoform b</fullName>
    </submittedName>
</protein>
<gene>
    <name evidence="4" type="primary">SRK</name>
</gene>
<keyword evidence="1" id="KW-0732">Signal</keyword>
<dbReference type="AlphaFoldDB" id="V5J6Z0"/>
<dbReference type="GO" id="GO:0048544">
    <property type="term" value="P:recognition of pollen"/>
    <property type="evidence" value="ECO:0007669"/>
    <property type="project" value="InterPro"/>
</dbReference>
<keyword evidence="2" id="KW-1015">Disulfide bond</keyword>
<keyword evidence="4" id="KW-0418">Kinase</keyword>
<dbReference type="Pfam" id="PF00954">
    <property type="entry name" value="S_locus_glycop"/>
    <property type="match status" value="1"/>
</dbReference>
<dbReference type="PANTHER" id="PTHR32444:SF251">
    <property type="entry name" value="INACTIVE G-TYPE LECTIN S-RECEPTOR-LIKE SERINE_THREONINE-PROTEIN KINASE SRK-RELATED"/>
    <property type="match status" value="1"/>
</dbReference>
<dbReference type="SMART" id="SM00473">
    <property type="entry name" value="PAN_AP"/>
    <property type="match status" value="1"/>
</dbReference>
<feature type="domain" description="Apple" evidence="3">
    <location>
        <begin position="125"/>
        <end position="204"/>
    </location>
</feature>
<proteinExistence type="predicted"/>
<name>V5J6Z0_ARALP</name>
<feature type="non-terminal residue" evidence="4">
    <location>
        <position position="1"/>
    </location>
</feature>
<dbReference type="EMBL" id="JX464649">
    <property type="protein sequence ID" value="AGC74098.1"/>
    <property type="molecule type" value="Genomic_DNA"/>
</dbReference>
<evidence type="ECO:0000259" key="3">
    <source>
        <dbReference type="PROSITE" id="PS50948"/>
    </source>
</evidence>
<dbReference type="Pfam" id="PF08276">
    <property type="entry name" value="PAN_2"/>
    <property type="match status" value="1"/>
</dbReference>
<dbReference type="InterPro" id="IPR000858">
    <property type="entry name" value="S_locus_glycoprot_dom"/>
</dbReference>
<dbReference type="GO" id="GO:0016301">
    <property type="term" value="F:kinase activity"/>
    <property type="evidence" value="ECO:0007669"/>
    <property type="project" value="UniProtKB-KW"/>
</dbReference>
<dbReference type="PROSITE" id="PS50948">
    <property type="entry name" value="PAN"/>
    <property type="match status" value="1"/>
</dbReference>
<organism evidence="4">
    <name type="scientific">Arabidopsis lyrata subsp. petraea</name>
    <name type="common">Northern rock-cress</name>
    <name type="synonym">Cardaminopsis petraea</name>
    <dbReference type="NCBI Taxonomy" id="59691"/>
    <lineage>
        <taxon>Eukaryota</taxon>
        <taxon>Viridiplantae</taxon>
        <taxon>Streptophyta</taxon>
        <taxon>Embryophyta</taxon>
        <taxon>Tracheophyta</taxon>
        <taxon>Spermatophyta</taxon>
        <taxon>Magnoliopsida</taxon>
        <taxon>eudicotyledons</taxon>
        <taxon>Gunneridae</taxon>
        <taxon>Pentapetalae</taxon>
        <taxon>rosids</taxon>
        <taxon>malvids</taxon>
        <taxon>Brassicales</taxon>
        <taxon>Brassicaceae</taxon>
        <taxon>Camelineae</taxon>
        <taxon>Arabidopsis</taxon>
    </lineage>
</organism>
<keyword evidence="4" id="KW-0675">Receptor</keyword>
<evidence type="ECO:0000313" key="4">
    <source>
        <dbReference type="EMBL" id="AGC74098.1"/>
    </source>
</evidence>
<dbReference type="PANTHER" id="PTHR32444">
    <property type="entry name" value="BULB-TYPE LECTIN DOMAIN-CONTAINING PROTEIN"/>
    <property type="match status" value="1"/>
</dbReference>
<accession>V5J6Z0</accession>
<feature type="non-terminal residue" evidence="4">
    <location>
        <position position="204"/>
    </location>
</feature>
<evidence type="ECO:0000256" key="2">
    <source>
        <dbReference type="ARBA" id="ARBA00023157"/>
    </source>
</evidence>
<evidence type="ECO:0000256" key="1">
    <source>
        <dbReference type="ARBA" id="ARBA00022729"/>
    </source>
</evidence>
<dbReference type="InterPro" id="IPR003609">
    <property type="entry name" value="Pan_app"/>
</dbReference>
<keyword evidence="4" id="KW-0808">Transferase</keyword>
<reference evidence="4" key="1">
    <citation type="submission" date="2012-08" db="EMBL/GenBank/DDBJ databases">
        <title>Self incompatibility alleles in wild relatives of Arabidopsis thaliana.</title>
        <authorList>
            <person name="Koch M.A."/>
            <person name="Ruiz Duarte P."/>
        </authorList>
    </citation>
    <scope>NUCLEOTIDE SEQUENCE</scope>
</reference>